<feature type="region of interest" description="Disordered" evidence="2">
    <location>
        <begin position="486"/>
        <end position="525"/>
    </location>
</feature>
<dbReference type="OrthoDB" id="78088at2759"/>
<reference evidence="4" key="1">
    <citation type="journal article" date="2020" name="Stud. Mycol.">
        <title>101 Dothideomycetes genomes: a test case for predicting lifestyles and emergence of pathogens.</title>
        <authorList>
            <person name="Haridas S."/>
            <person name="Albert R."/>
            <person name="Binder M."/>
            <person name="Bloem J."/>
            <person name="Labutti K."/>
            <person name="Salamov A."/>
            <person name="Andreopoulos B."/>
            <person name="Baker S."/>
            <person name="Barry K."/>
            <person name="Bills G."/>
            <person name="Bluhm B."/>
            <person name="Cannon C."/>
            <person name="Castanera R."/>
            <person name="Culley D."/>
            <person name="Daum C."/>
            <person name="Ezra D."/>
            <person name="Gonzalez J."/>
            <person name="Henrissat B."/>
            <person name="Kuo A."/>
            <person name="Liang C."/>
            <person name="Lipzen A."/>
            <person name="Lutzoni F."/>
            <person name="Magnuson J."/>
            <person name="Mondo S."/>
            <person name="Nolan M."/>
            <person name="Ohm R."/>
            <person name="Pangilinan J."/>
            <person name="Park H.-J."/>
            <person name="Ramirez L."/>
            <person name="Alfaro M."/>
            <person name="Sun H."/>
            <person name="Tritt A."/>
            <person name="Yoshinaga Y."/>
            <person name="Zwiers L.-H."/>
            <person name="Turgeon B."/>
            <person name="Goodwin S."/>
            <person name="Spatafora J."/>
            <person name="Crous P."/>
            <person name="Grigoriev I."/>
        </authorList>
    </citation>
    <scope>NUCLEOTIDE SEQUENCE</scope>
    <source>
        <strain evidence="4">CBS 119925</strain>
    </source>
</reference>
<feature type="compositionally biased region" description="Polar residues" evidence="2">
    <location>
        <begin position="309"/>
        <end position="328"/>
    </location>
</feature>
<protein>
    <recommendedName>
        <fullName evidence="3">Wings apart-like protein C-terminal domain-containing protein</fullName>
    </recommendedName>
</protein>
<feature type="region of interest" description="Disordered" evidence="2">
    <location>
        <begin position="404"/>
        <end position="428"/>
    </location>
</feature>
<feature type="region of interest" description="Disordered" evidence="2">
    <location>
        <begin position="1"/>
        <end position="284"/>
    </location>
</feature>
<gene>
    <name evidence="4" type="ORF">M011DRAFT_412990</name>
</gene>
<dbReference type="InterPro" id="IPR016024">
    <property type="entry name" value="ARM-type_fold"/>
</dbReference>
<evidence type="ECO:0000256" key="2">
    <source>
        <dbReference type="SAM" id="MobiDB-lite"/>
    </source>
</evidence>
<dbReference type="EMBL" id="MU006612">
    <property type="protein sequence ID" value="KAF2742235.1"/>
    <property type="molecule type" value="Genomic_DNA"/>
</dbReference>
<evidence type="ECO:0000256" key="1">
    <source>
        <dbReference type="ARBA" id="ARBA00006854"/>
    </source>
</evidence>
<dbReference type="Pfam" id="PF07814">
    <property type="entry name" value="WAPL"/>
    <property type="match status" value="1"/>
</dbReference>
<dbReference type="AlphaFoldDB" id="A0A6A6UVS1"/>
<name>A0A6A6UVS1_9PLEO</name>
<feature type="domain" description="Wings apart-like protein C-terminal" evidence="3">
    <location>
        <begin position="609"/>
        <end position="946"/>
    </location>
</feature>
<comment type="similarity">
    <text evidence="1">Belongs to the WAPL family.</text>
</comment>
<feature type="region of interest" description="Disordered" evidence="2">
    <location>
        <begin position="590"/>
        <end position="609"/>
    </location>
</feature>
<feature type="region of interest" description="Disordered" evidence="2">
    <location>
        <begin position="302"/>
        <end position="328"/>
    </location>
</feature>
<dbReference type="PANTHER" id="PTHR22100">
    <property type="entry name" value="WINGS APART-LIKE PROTEIN HOMOLOG"/>
    <property type="match status" value="1"/>
</dbReference>
<feature type="compositionally biased region" description="Low complexity" evidence="2">
    <location>
        <begin position="154"/>
        <end position="168"/>
    </location>
</feature>
<evidence type="ECO:0000259" key="3">
    <source>
        <dbReference type="Pfam" id="PF07814"/>
    </source>
</evidence>
<dbReference type="PANTHER" id="PTHR22100:SF13">
    <property type="entry name" value="WINGS APART-LIKE PROTEIN HOMOLOG"/>
    <property type="match status" value="1"/>
</dbReference>
<feature type="compositionally biased region" description="Basic and acidic residues" evidence="2">
    <location>
        <begin position="500"/>
        <end position="517"/>
    </location>
</feature>
<dbReference type="Proteomes" id="UP000799440">
    <property type="component" value="Unassembled WGS sequence"/>
</dbReference>
<dbReference type="InterPro" id="IPR022771">
    <property type="entry name" value="WAPL_C"/>
</dbReference>
<accession>A0A6A6UVS1</accession>
<dbReference type="SUPFAM" id="SSF48371">
    <property type="entry name" value="ARM repeat"/>
    <property type="match status" value="1"/>
</dbReference>
<dbReference type="InterPro" id="IPR011989">
    <property type="entry name" value="ARM-like"/>
</dbReference>
<dbReference type="Gene3D" id="1.25.10.10">
    <property type="entry name" value="Leucine-rich Repeat Variant"/>
    <property type="match status" value="2"/>
</dbReference>
<dbReference type="InterPro" id="IPR039874">
    <property type="entry name" value="WAPL"/>
</dbReference>
<keyword evidence="5" id="KW-1185">Reference proteome</keyword>
<proteinExistence type="inferred from homology"/>
<evidence type="ECO:0000313" key="4">
    <source>
        <dbReference type="EMBL" id="KAF2742235.1"/>
    </source>
</evidence>
<organism evidence="4 5">
    <name type="scientific">Sporormia fimetaria CBS 119925</name>
    <dbReference type="NCBI Taxonomy" id="1340428"/>
    <lineage>
        <taxon>Eukaryota</taxon>
        <taxon>Fungi</taxon>
        <taxon>Dikarya</taxon>
        <taxon>Ascomycota</taxon>
        <taxon>Pezizomycotina</taxon>
        <taxon>Dothideomycetes</taxon>
        <taxon>Pleosporomycetidae</taxon>
        <taxon>Pleosporales</taxon>
        <taxon>Sporormiaceae</taxon>
        <taxon>Sporormia</taxon>
    </lineage>
</organism>
<feature type="compositionally biased region" description="Basic and acidic residues" evidence="2">
    <location>
        <begin position="228"/>
        <end position="246"/>
    </location>
</feature>
<feature type="compositionally biased region" description="Basic and acidic residues" evidence="2">
    <location>
        <begin position="28"/>
        <end position="38"/>
    </location>
</feature>
<sequence>MSSAFTAAHRRKRILTYGKASRTATTRSWHDDATSPERPRKHVGALRQSPDAPSRVSAARSRSQDRLNDVPKPPAHTDVFDIPSEPDTDHAPKSTKVVKKLGTKKPETRDVFDVPSSDEDPLPQRRGKTPLPLRKSAVKKPAPGALSRPNRMKLPPTTQSTSPQQTGQDTGGDGLGDLPHVRQVEKGPNAGSKTQMHHPKPAPPTPAAVKKLKCVSIPSPEGIKKKRPSPDRDIFDVPSSDEDRPAAPKRARPLKTLGSSKRTEPESTAAPPRLSPDVDHRKQEMPHKRALLVQNGLARHHPRARANGELQTEGQEPTGTGMPAQTSLPTATRSLDSIEVNKPKRTRLRTIPVLQRSKIGKAPSSPAKLSAMVAFNSQQNHLDNKPVPNLISQDDDDTMYEITGTAQPSTPIRKNTKPTTSGTVTPRQTAMLGSLLGDADTGSNGMPSIRRLQLTARKAPTLSRSSSDVPQSAFTRKTRLVDLLKHDGSASEGDDESSDDRDIKTPTEARSRSRDVQEEQVGDTDTAMAEDLDVDSGAANNNSQASQSSLLPESKVTYARSRSYRQEASLEDDLLLSMDVDDTPALRRFGSNRNRLAQSESEDEGQDSQVRGIHELRRQGENQKFQMEAQTAIDEIADRAKLGKSVRRSALLDFCTRMTHKKFLDFLIESSLVHQFLAGIAYTGEIIFDFTACMAVAIVLSSNPDAALMEEIHASGILDTVVKLLDLDTDISRIARERKTNLSKAGRETVEAFRALVQASSIWSPEVPDTVTPEIVALKTLELLVLQLRKSGNTEALVNSGMVHKLLDVSHRASEHVKNGKETSQNLVILHIAFSTLEAAAISAETEATWSGNVLQRLRDEITVFLGSPEGSPVKLAIRLCILLTNNRPKACEVFADPSFVKPLVKFINDAFSESVSRSTRDEAGTREDLILTLGAMINIAEYSDRARTSVIADGDEPLNTLVATFVDGSRRAAEADSVEETQASVPIGYLTVLLGNLSLNDEVRRKIQAQLPDGNIKLLVEKVKEFVSFHERVDRMTKQFEGAEGREVSENYTKRLMQVVRRLEREQS</sequence>
<evidence type="ECO:0000313" key="5">
    <source>
        <dbReference type="Proteomes" id="UP000799440"/>
    </source>
</evidence>
<feature type="compositionally biased region" description="Low complexity" evidence="2">
    <location>
        <begin position="49"/>
        <end position="61"/>
    </location>
</feature>